<sequence>MTDFKLDQFNVYMLELSNVENRRVLELYQKADHLSTDFDMSSENPFTNGNVQSRYSELILEMKSFEASVCNVTLVSLIYPHMARAYLNSNNFELALAYAHSGYECSKLSTFLSRSTRKSAIESYRVLMDIAILIGAYESLLEMHNAFLEEFKYHQLDIAEIVLAQSNLNELSPQQLKLSEAEFKTKLQTSNRAPTFTHLYTTEAINIESAIRCLIKIDGCTREEAERAINCI</sequence>
<evidence type="ECO:0000313" key="1">
    <source>
        <dbReference type="EMBL" id="MGI1897674.1"/>
    </source>
</evidence>
<protein>
    <submittedName>
        <fullName evidence="1">Uncharacterized protein</fullName>
    </submittedName>
</protein>
<dbReference type="Proteomes" id="UP001354073">
    <property type="component" value="Unassembled WGS sequence"/>
</dbReference>
<evidence type="ECO:0000313" key="2">
    <source>
        <dbReference type="Proteomes" id="UP001354073"/>
    </source>
</evidence>
<comment type="caution">
    <text evidence="1">The sequence shown here is derived from an EMBL/GenBank/DDBJ whole genome shotgun (WGS) entry which is preliminary data.</text>
</comment>
<gene>
    <name evidence="1" type="ORF">REH74_009105</name>
</gene>
<reference evidence="1" key="1">
    <citation type="submission" date="2024-11" db="EMBL/GenBank/DDBJ databases">
        <title>Identification of new Vibrio campbellii strains harboring the pVA1 plasmid isolated from Penaeus vannamei postlarvae affected by outbreaks of acute hepatopancreatic necrosis disease (AHPND) in Mexico.</title>
        <authorList>
            <person name="Gomez-Gil B."/>
            <person name="Enciso-Ibarra J."/>
        </authorList>
    </citation>
    <scope>NUCLEOTIDE SEQUENCE</scope>
    <source>
        <strain evidence="1">M270204</strain>
    </source>
</reference>
<accession>A0ACC7R8A0</accession>
<name>A0ACC7R8A0_9VIBR</name>
<proteinExistence type="predicted"/>
<organism evidence="1 2">
    <name type="scientific">Vibrio campbellii</name>
    <dbReference type="NCBI Taxonomy" id="680"/>
    <lineage>
        <taxon>Bacteria</taxon>
        <taxon>Pseudomonadati</taxon>
        <taxon>Pseudomonadota</taxon>
        <taxon>Gammaproteobacteria</taxon>
        <taxon>Vibrionales</taxon>
        <taxon>Vibrionaceae</taxon>
        <taxon>Vibrio</taxon>
    </lineage>
</organism>
<dbReference type="EMBL" id="JAVHXJ020000030">
    <property type="protein sequence ID" value="MGI1897674.1"/>
    <property type="molecule type" value="Genomic_DNA"/>
</dbReference>